<evidence type="ECO:0000313" key="2">
    <source>
        <dbReference type="Proteomes" id="UP000018460"/>
    </source>
</evidence>
<keyword evidence="2" id="KW-1185">Reference proteome</keyword>
<organism evidence="1 2">
    <name type="scientific">Acinetobacter bouvetii DSM 14964 = CIP 107468</name>
    <dbReference type="NCBI Taxonomy" id="1120925"/>
    <lineage>
        <taxon>Bacteria</taxon>
        <taxon>Pseudomonadati</taxon>
        <taxon>Pseudomonadota</taxon>
        <taxon>Gammaproteobacteria</taxon>
        <taxon>Moraxellales</taxon>
        <taxon>Moraxellaceae</taxon>
        <taxon>Acinetobacter</taxon>
    </lineage>
</organism>
<evidence type="ECO:0000313" key="1">
    <source>
        <dbReference type="EMBL" id="ENV81368.1"/>
    </source>
</evidence>
<proteinExistence type="predicted"/>
<name>N9DLJ6_9GAMM</name>
<comment type="caution">
    <text evidence="1">The sequence shown here is derived from an EMBL/GenBank/DDBJ whole genome shotgun (WGS) entry which is preliminary data.</text>
</comment>
<sequence length="114" mass="12675">MSALQYSDWIVTPITGHYAESKGDFQHLGAYMDKCIAPLDYPKFAESEAQFALFLFFCAKLAQQWRFKAVTAVLLPAGLPADKRQCQSAEIENFQADAFLPAAESARVLNLPVN</sequence>
<reference evidence="1 2" key="1">
    <citation type="submission" date="2013-02" db="EMBL/GenBank/DDBJ databases">
        <title>The Genome Sequence of Acinetobacter bouvetii CIP 107468.</title>
        <authorList>
            <consortium name="The Broad Institute Genome Sequencing Platform"/>
            <consortium name="The Broad Institute Genome Sequencing Center for Infectious Disease"/>
            <person name="Cerqueira G."/>
            <person name="Feldgarden M."/>
            <person name="Courvalin P."/>
            <person name="Perichon B."/>
            <person name="Grillot-Courvalin C."/>
            <person name="Clermont D."/>
            <person name="Rocha E."/>
            <person name="Yoon E.-J."/>
            <person name="Nemec A."/>
            <person name="Walker B."/>
            <person name="Young S.K."/>
            <person name="Zeng Q."/>
            <person name="Gargeya S."/>
            <person name="Fitzgerald M."/>
            <person name="Haas B."/>
            <person name="Abouelleil A."/>
            <person name="Alvarado L."/>
            <person name="Arachchi H.M."/>
            <person name="Berlin A.M."/>
            <person name="Chapman S.B."/>
            <person name="Dewar J."/>
            <person name="Goldberg J."/>
            <person name="Griggs A."/>
            <person name="Gujja S."/>
            <person name="Hansen M."/>
            <person name="Howarth C."/>
            <person name="Imamovic A."/>
            <person name="Larimer J."/>
            <person name="McCowan C."/>
            <person name="Murphy C."/>
            <person name="Neiman D."/>
            <person name="Pearson M."/>
            <person name="Priest M."/>
            <person name="Roberts A."/>
            <person name="Saif S."/>
            <person name="Shea T."/>
            <person name="Sisk P."/>
            <person name="Sykes S."/>
            <person name="Wortman J."/>
            <person name="Nusbaum C."/>
            <person name="Birren B."/>
        </authorList>
    </citation>
    <scope>NUCLEOTIDE SEQUENCE [LARGE SCALE GENOMIC DNA]</scope>
    <source>
        <strain evidence="1 2">CIP 107468</strain>
    </source>
</reference>
<gene>
    <name evidence="1" type="ORF">F941_03198</name>
</gene>
<protein>
    <submittedName>
        <fullName evidence="1">Uncharacterized protein</fullName>
    </submittedName>
</protein>
<dbReference type="EMBL" id="APQD01000024">
    <property type="protein sequence ID" value="ENV81368.1"/>
    <property type="molecule type" value="Genomic_DNA"/>
</dbReference>
<dbReference type="AlphaFoldDB" id="N9DLJ6"/>
<accession>N9DLJ6</accession>
<dbReference type="Proteomes" id="UP000018460">
    <property type="component" value="Unassembled WGS sequence"/>
</dbReference>